<dbReference type="EMBL" id="MJAT01000009">
    <property type="protein sequence ID" value="OEH86007.1"/>
    <property type="molecule type" value="Genomic_DNA"/>
</dbReference>
<comment type="caution">
    <text evidence="1">The sequence shown here is derived from an EMBL/GenBank/DDBJ whole genome shotgun (WGS) entry which is preliminary data.</text>
</comment>
<evidence type="ECO:0008006" key="3">
    <source>
        <dbReference type="Google" id="ProtNLM"/>
    </source>
</evidence>
<name>A0A1E5L782_9FIRM</name>
<organism evidence="1 2">
    <name type="scientific">Desulfuribacillus stibiiarsenatis</name>
    <dbReference type="NCBI Taxonomy" id="1390249"/>
    <lineage>
        <taxon>Bacteria</taxon>
        <taxon>Bacillati</taxon>
        <taxon>Bacillota</taxon>
        <taxon>Desulfuribacillia</taxon>
        <taxon>Desulfuribacillales</taxon>
        <taxon>Desulfuribacillaceae</taxon>
        <taxon>Desulfuribacillus</taxon>
    </lineage>
</organism>
<sequence>MRDSAIDTMLNLVRRKEDTPVTIEETGEKNGTVILPIGIQNGLGCRTTTAYMAQIVGQHYPDKWVLHIDLNISTPGGIEGFYFPDPGRIDFRMNIDTIYQIAKKGTITGNDVKNNAIASKRSGNIFIIPGTKNHLVADEFDDGVLQAIIKAARQDFDYIFLNCNAQLDNSGIVACLLEADHILVCSSGDTCEIRLFNERLRQLYRPQMPELVEKMQMVLIDRDPEFKEAEKQVQTTDLKYLGKVRYLPNLLSAKNNGGIIRGKEVDDYYMSLEQLLFKAGIITGQSNIAPTSTFQSIKDLLSGLIGKGA</sequence>
<evidence type="ECO:0000313" key="1">
    <source>
        <dbReference type="EMBL" id="OEH86007.1"/>
    </source>
</evidence>
<reference evidence="1 2" key="1">
    <citation type="submission" date="2016-09" db="EMBL/GenBank/DDBJ databases">
        <title>Desulfuribacillus arsenicus sp. nov., an obligately anaerobic, dissimilatory arsenic- and antimonate-reducing bacterium isolated from anoxic sediments.</title>
        <authorList>
            <person name="Abin C.A."/>
            <person name="Hollibaugh J.T."/>
        </authorList>
    </citation>
    <scope>NUCLEOTIDE SEQUENCE [LARGE SCALE GENOMIC DNA]</scope>
    <source>
        <strain evidence="1 2">MLFW-2</strain>
    </source>
</reference>
<dbReference type="InterPro" id="IPR027417">
    <property type="entry name" value="P-loop_NTPase"/>
</dbReference>
<gene>
    <name evidence="1" type="ORF">BHU72_14740</name>
</gene>
<dbReference type="Proteomes" id="UP000095255">
    <property type="component" value="Unassembled WGS sequence"/>
</dbReference>
<dbReference type="RefSeq" id="WP_069701608.1">
    <property type="nucleotide sequence ID" value="NZ_MJAT01000009.1"/>
</dbReference>
<dbReference type="SUPFAM" id="SSF52540">
    <property type="entry name" value="P-loop containing nucleoside triphosphate hydrolases"/>
    <property type="match status" value="1"/>
</dbReference>
<evidence type="ECO:0000313" key="2">
    <source>
        <dbReference type="Proteomes" id="UP000095255"/>
    </source>
</evidence>
<dbReference type="AlphaFoldDB" id="A0A1E5L782"/>
<accession>A0A1E5L782</accession>
<proteinExistence type="predicted"/>
<dbReference type="STRING" id="1390249.BHU72_14740"/>
<protein>
    <recommendedName>
        <fullName evidence="3">AAA domain-containing protein</fullName>
    </recommendedName>
</protein>
<dbReference type="Gene3D" id="3.40.50.300">
    <property type="entry name" value="P-loop containing nucleotide triphosphate hydrolases"/>
    <property type="match status" value="1"/>
</dbReference>
<keyword evidence="2" id="KW-1185">Reference proteome</keyword>